<dbReference type="SUPFAM" id="SSF51556">
    <property type="entry name" value="Metallo-dependent hydrolases"/>
    <property type="match status" value="1"/>
</dbReference>
<dbReference type="InterPro" id="IPR013108">
    <property type="entry name" value="Amidohydro_3"/>
</dbReference>
<name>A0A9P5K8B8_COLSI</name>
<proteinExistence type="predicted"/>
<evidence type="ECO:0000256" key="1">
    <source>
        <dbReference type="ARBA" id="ARBA00022801"/>
    </source>
</evidence>
<accession>A0A9P5K8B8</accession>
<keyword evidence="4" id="KW-1185">Reference proteome</keyword>
<dbReference type="PANTHER" id="PTHR11113">
    <property type="entry name" value="N-ACETYLGLUCOSAMINE-6-PHOSPHATE DEACETYLASE"/>
    <property type="match status" value="1"/>
</dbReference>
<comment type="caution">
    <text evidence="3">The sequence shown here is derived from an EMBL/GenBank/DDBJ whole genome shotgun (WGS) entry which is preliminary data.</text>
</comment>
<dbReference type="Pfam" id="PF07969">
    <property type="entry name" value="Amidohydro_3"/>
    <property type="match status" value="1"/>
</dbReference>
<dbReference type="PANTHER" id="PTHR11113:SF14">
    <property type="entry name" value="N-ACETYLGLUCOSAMINE-6-PHOSPHATE DEACETYLASE"/>
    <property type="match status" value="1"/>
</dbReference>
<dbReference type="InterPro" id="IPR011059">
    <property type="entry name" value="Metal-dep_hydrolase_composite"/>
</dbReference>
<keyword evidence="1" id="KW-0378">Hydrolase</keyword>
<dbReference type="SUPFAM" id="SSF51338">
    <property type="entry name" value="Composite domain of metallo-dependent hydrolases"/>
    <property type="match status" value="1"/>
</dbReference>
<dbReference type="InterPro" id="IPR032466">
    <property type="entry name" value="Metal_Hydrolase"/>
</dbReference>
<organism evidence="3 4">
    <name type="scientific">Colletotrichum siamense</name>
    <name type="common">Anthracnose fungus</name>
    <dbReference type="NCBI Taxonomy" id="690259"/>
    <lineage>
        <taxon>Eukaryota</taxon>
        <taxon>Fungi</taxon>
        <taxon>Dikarya</taxon>
        <taxon>Ascomycota</taxon>
        <taxon>Pezizomycotina</taxon>
        <taxon>Sordariomycetes</taxon>
        <taxon>Hypocreomycetidae</taxon>
        <taxon>Glomerellales</taxon>
        <taxon>Glomerellaceae</taxon>
        <taxon>Colletotrichum</taxon>
        <taxon>Colletotrichum gloeosporioides species complex</taxon>
    </lineage>
</organism>
<dbReference type="EMBL" id="QPMT01000009">
    <property type="protein sequence ID" value="KAF4862024.1"/>
    <property type="molecule type" value="Genomic_DNA"/>
</dbReference>
<gene>
    <name evidence="3" type="ORF">CGCSCA2_v003852</name>
</gene>
<evidence type="ECO:0000313" key="3">
    <source>
        <dbReference type="EMBL" id="KAF4862024.1"/>
    </source>
</evidence>
<sequence>MPVPRPSSGSVVHVKLSDQTNLPSNQQLMFAGKNELPPYSAIGENPAASSVRGWNSHLQLPRRSRFLRVFGLACLAFIVYAQWRQISPIGRYSNSESNVHGLSIAQLKEDLATCAKLHHKPVDPAGYGRARNSRYVDGHRPTLIKNATVWTGEPVKGTANFSWIQADVFVEFGLIKDVAKSIAVKELPEDVLVYDAKGRPLTAGIIDMHSHAAVHSLPTIHGNEDVSELSKDITPYVRIIDGIQPTDHQLQVIKSGGVTTSLILPGSSNNIGGEAFPIKHAVGQQDGRNETSVIDMLADPDRTWRYMKMACGENAKQIHGKVGERGPYSRLGESWELRQAFEHATKLKREQDDWCRNAAHGLDNVKTYLPFELEWEGLVALLRGQVHVHTHCYTINDLEVFVDHTNEFKFPIRAFHHAHQTHLVPDILKRAWGDDPPASALFADNMWYKAEAAIGSEYAGKHLYDAGLVPIYVSDNPVLNAQHVVFEAAKAYKYGLPYHAALASVTTAPAERLGLGERLGKIKSGYDADIVVWDSDPLSVGATPVQVWIDGTAQYESPLELQKPFEGTLVPDEDLGTIEDESAVINGDVVFTGISKVLIAVEQADVSADGGNYNVAVSNGKITCVGICDRELDTASKVKGAVIDVKNGHLSPAFTAFGSTLGLNYIETESVTDNGADGGRFSRGVDGLALDTEKLHVAHRYGVTRAISAPKFAGIATHHGTSAGFLTGAETVLDSGAVFARDAALHYTLDLSAKRGFDGISSMSAAVGDLRNKLLRAVASLASEKPINFEEKLSEASFLRAVIQGKMALAVTVHSADTIAALLDVKSSIEDTIKEANLGGRHLRLVVVGGAEAHLVAEQLASAGVGVILAPSQSFAVSWDQRRALTGAPLTNGTAIDVLVNSGVLTAIGLEEDWLIRDLGLLAGVAYANGGRRISETAALDLISRNIYDMLGLANQERDHFMISSGNPLEIGSRVKAVGNGQKCWHV</sequence>
<evidence type="ECO:0000313" key="4">
    <source>
        <dbReference type="Proteomes" id="UP000711996"/>
    </source>
</evidence>
<dbReference type="Proteomes" id="UP000711996">
    <property type="component" value="Unassembled WGS sequence"/>
</dbReference>
<reference evidence="3" key="1">
    <citation type="submission" date="2019-06" db="EMBL/GenBank/DDBJ databases">
        <authorList>
            <person name="Gan P."/>
            <person name="Shirasu K."/>
        </authorList>
    </citation>
    <scope>NUCLEOTIDE SEQUENCE [LARGE SCALE GENOMIC DNA]</scope>
    <source>
        <strain evidence="3">CAD2</strain>
    </source>
</reference>
<dbReference type="Gene3D" id="3.20.20.140">
    <property type="entry name" value="Metal-dependent hydrolases"/>
    <property type="match status" value="2"/>
</dbReference>
<dbReference type="OrthoDB" id="10258955at2759"/>
<evidence type="ECO:0000259" key="2">
    <source>
        <dbReference type="Pfam" id="PF07969"/>
    </source>
</evidence>
<protein>
    <recommendedName>
        <fullName evidence="2">Amidohydrolase 3 domain-containing protein</fullName>
    </recommendedName>
</protein>
<dbReference type="AlphaFoldDB" id="A0A9P5K8B8"/>
<dbReference type="GO" id="GO:0006046">
    <property type="term" value="P:N-acetylglucosamine catabolic process"/>
    <property type="evidence" value="ECO:0007669"/>
    <property type="project" value="TreeGrafter"/>
</dbReference>
<feature type="domain" description="Amidohydrolase 3" evidence="2">
    <location>
        <begin position="496"/>
        <end position="552"/>
    </location>
</feature>
<dbReference type="GO" id="GO:0008448">
    <property type="term" value="F:N-acetylglucosamine-6-phosphate deacetylase activity"/>
    <property type="evidence" value="ECO:0007669"/>
    <property type="project" value="TreeGrafter"/>
</dbReference>